<dbReference type="InterPro" id="IPR013766">
    <property type="entry name" value="Thioredoxin_domain"/>
</dbReference>
<evidence type="ECO:0000256" key="2">
    <source>
        <dbReference type="SAM" id="MobiDB-lite"/>
    </source>
</evidence>
<evidence type="ECO:0000256" key="1">
    <source>
        <dbReference type="ARBA" id="ARBA00022737"/>
    </source>
</evidence>
<reference evidence="4 5" key="1">
    <citation type="submission" date="2020-08" db="EMBL/GenBank/DDBJ databases">
        <title>Sequencing the genomes of 1000 actinobacteria strains.</title>
        <authorList>
            <person name="Klenk H.-P."/>
        </authorList>
    </citation>
    <scope>NUCLEOTIDE SEQUENCE [LARGE SCALE GENOMIC DNA]</scope>
    <source>
        <strain evidence="4 5">DSM 17945</strain>
    </source>
</reference>
<dbReference type="RefSeq" id="WP_184173614.1">
    <property type="nucleotide sequence ID" value="NZ_BAABAG010000006.1"/>
</dbReference>
<dbReference type="PANTHER" id="PTHR46388">
    <property type="entry name" value="NHL REPEAT-CONTAINING PROTEIN 2"/>
    <property type="match status" value="1"/>
</dbReference>
<dbReference type="GO" id="GO:0016853">
    <property type="term" value="F:isomerase activity"/>
    <property type="evidence" value="ECO:0007669"/>
    <property type="project" value="UniProtKB-KW"/>
</dbReference>
<dbReference type="SUPFAM" id="SSF101898">
    <property type="entry name" value="NHL repeat"/>
    <property type="match status" value="1"/>
</dbReference>
<evidence type="ECO:0000313" key="4">
    <source>
        <dbReference type="EMBL" id="MBB5849879.1"/>
    </source>
</evidence>
<keyword evidence="1" id="KW-0677">Repeat</keyword>
<dbReference type="InterPro" id="IPR001258">
    <property type="entry name" value="NHL_repeat"/>
</dbReference>
<dbReference type="GO" id="GO:0016491">
    <property type="term" value="F:oxidoreductase activity"/>
    <property type="evidence" value="ECO:0007669"/>
    <property type="project" value="InterPro"/>
</dbReference>
<dbReference type="Gene3D" id="2.120.10.30">
    <property type="entry name" value="TolB, C-terminal domain"/>
    <property type="match status" value="2"/>
</dbReference>
<dbReference type="Gene3D" id="3.40.30.10">
    <property type="entry name" value="Glutaredoxin"/>
    <property type="match status" value="1"/>
</dbReference>
<dbReference type="PANTHER" id="PTHR46388:SF2">
    <property type="entry name" value="NHL REPEAT-CONTAINING PROTEIN 2"/>
    <property type="match status" value="1"/>
</dbReference>
<evidence type="ECO:0000259" key="3">
    <source>
        <dbReference type="PROSITE" id="PS51352"/>
    </source>
</evidence>
<dbReference type="GO" id="GO:0016209">
    <property type="term" value="F:antioxidant activity"/>
    <property type="evidence" value="ECO:0007669"/>
    <property type="project" value="InterPro"/>
</dbReference>
<dbReference type="SUPFAM" id="SSF52833">
    <property type="entry name" value="Thioredoxin-like"/>
    <property type="match status" value="1"/>
</dbReference>
<proteinExistence type="predicted"/>
<organism evidence="4 5">
    <name type="scientific">Micrococcus endophyticus</name>
    <dbReference type="NCBI Taxonomy" id="455343"/>
    <lineage>
        <taxon>Bacteria</taxon>
        <taxon>Bacillati</taxon>
        <taxon>Actinomycetota</taxon>
        <taxon>Actinomycetes</taxon>
        <taxon>Micrococcales</taxon>
        <taxon>Micrococcaceae</taxon>
        <taxon>Micrococcus</taxon>
    </lineage>
</organism>
<evidence type="ECO:0000313" key="5">
    <source>
        <dbReference type="Proteomes" id="UP000567246"/>
    </source>
</evidence>
<dbReference type="InterPro" id="IPR000866">
    <property type="entry name" value="AhpC/TSA"/>
</dbReference>
<keyword evidence="5" id="KW-1185">Reference proteome</keyword>
<feature type="compositionally biased region" description="Low complexity" evidence="2">
    <location>
        <begin position="11"/>
        <end position="22"/>
    </location>
</feature>
<dbReference type="Pfam" id="PF01436">
    <property type="entry name" value="NHL"/>
    <property type="match status" value="1"/>
</dbReference>
<feature type="region of interest" description="Disordered" evidence="2">
    <location>
        <begin position="1"/>
        <end position="22"/>
    </location>
</feature>
<dbReference type="InterPro" id="IPR045302">
    <property type="entry name" value="NHL2_NHL_rpt_dom"/>
</dbReference>
<dbReference type="AlphaFoldDB" id="A0A7W9JLN2"/>
<feature type="compositionally biased region" description="Pro residues" evidence="2">
    <location>
        <begin position="1"/>
        <end position="10"/>
    </location>
</feature>
<dbReference type="EMBL" id="JACHMW010000001">
    <property type="protein sequence ID" value="MBB5849879.1"/>
    <property type="molecule type" value="Genomic_DNA"/>
</dbReference>
<dbReference type="Proteomes" id="UP000567246">
    <property type="component" value="Unassembled WGS sequence"/>
</dbReference>
<dbReference type="CDD" id="cd14951">
    <property type="entry name" value="NHL-2_like"/>
    <property type="match status" value="1"/>
</dbReference>
<gene>
    <name evidence="4" type="ORF">HDA33_002443</name>
</gene>
<protein>
    <submittedName>
        <fullName evidence="4">Thiol-disulfide isomerase/thioredoxin</fullName>
    </submittedName>
</protein>
<dbReference type="InterPro" id="IPR011042">
    <property type="entry name" value="6-blade_b-propeller_TolB-like"/>
</dbReference>
<comment type="caution">
    <text evidence="4">The sequence shown here is derived from an EMBL/GenBank/DDBJ whole genome shotgun (WGS) entry which is preliminary data.</text>
</comment>
<keyword evidence="4" id="KW-0413">Isomerase</keyword>
<accession>A0A7W9JLN2</accession>
<dbReference type="InterPro" id="IPR036249">
    <property type="entry name" value="Thioredoxin-like_sf"/>
</dbReference>
<dbReference type="PROSITE" id="PS51352">
    <property type="entry name" value="THIOREDOXIN_2"/>
    <property type="match status" value="1"/>
</dbReference>
<sequence>MTDPQTPPAVSPDAAPSDAAPAAVPRAASRVRASELVGRGWLNTGGEQVTLEDLRGKVVILDFWTFCCINCLHVLDELRPLEGEFADVLVTVGVHSPKFEHEADPDALAAAVERYTIEHPVLDDPELTTWQAYSARAWPTLVVVDPEGYIAAHLSGEGHVAGLYSLVRELVAEHEAKGTLHRGSGPYVPPTPVARDLKFPGKAISLAGRGTAPGTFLVADTGHHRLLEVAEDLTTVLRAVGGGDPAGAGEEQAGLAFPTPAEKGHADGGPEQALFNEPNGLALLPEDVAERVGYDVVVADTVNHRLRGLRLADGGVSTVAGNGVQKLIDSERAKEASAGDAEGVSVDLSDLPGEPTAISLSSPWDVAWDPAAGRVVIAMAGTHQLFDFDPVAGALAVHAGTGLEGLLDGDAGSAWFAQTSGLSVGPDGTLWAADSETSAVRWLRTGEDGRREVGTAVGTGLFDFGFVDGEAAQARLQHPLGVTALPDGSVLIADTYNGAVRRYAPAGEDAAGRPVAAAVSTVARGLQEPSDVLVEYDAEGAPAAIVVVETNAHRLVRLAVPEEYLTVDEGARQTQRPRTPMVAGDVDLAIGFAAPSGQKLDDRWGDPTQLKVSCSPEELLLEGAGTSTGLSRTLRLNPAVAEGVLHITARAAACDGEKGQPIPDHAACHLYQQDWGIPVTVHAPEGAPEGAETRLDLDLRGIH</sequence>
<feature type="domain" description="Thioredoxin" evidence="3">
    <location>
        <begin position="9"/>
        <end position="172"/>
    </location>
</feature>
<dbReference type="Pfam" id="PF00578">
    <property type="entry name" value="AhpC-TSA"/>
    <property type="match status" value="1"/>
</dbReference>
<name>A0A7W9JLN2_9MICC</name>